<gene>
    <name evidence="5" type="ORF">CLV28_2972</name>
</gene>
<sequence length="365" mass="37935">MTLRSFGSDNHAGIHPEVLAAIAAANTDHALAYGDDPWTARLAERVRETFGPEASVTPVFNGTGANVVGLTSLLPRWGAVICSELAHVHTDEQGAPERVGGLKLLPVPSPDGRITPDAVHAHARALGDVHHPQPLAVLVTQSTELGTVYRPDELRALADAAHGHGMALFVDGARLANAAAALGLPLRAITTDVGVDAVSFGGTKNGALAAEAVVVLRPGVADGIGFVRKAQMQLASKMRFVSAQLLAQLGEPGDPLGATAGAAPLWLRTASHANAMTALLRSTLEDDVTAGRVQHLGFAQPSEANATFAVLPRAAADALREHAPFYEVATGPEPGTVVSRWMTAWDTTPHEVGAFCAAVREVLGR</sequence>
<evidence type="ECO:0000256" key="1">
    <source>
        <dbReference type="ARBA" id="ARBA00001933"/>
    </source>
</evidence>
<evidence type="ECO:0000256" key="2">
    <source>
        <dbReference type="ARBA" id="ARBA00006966"/>
    </source>
</evidence>
<dbReference type="PANTHER" id="PTHR48097">
    <property type="entry name" value="L-THREONINE ALDOLASE-RELATED"/>
    <property type="match status" value="1"/>
</dbReference>
<dbReference type="Proteomes" id="UP000231693">
    <property type="component" value="Unassembled WGS sequence"/>
</dbReference>
<dbReference type="InterPro" id="IPR001597">
    <property type="entry name" value="ArAA_b-elim_lyase/Thr_aldolase"/>
</dbReference>
<reference evidence="5 6" key="1">
    <citation type="submission" date="2017-11" db="EMBL/GenBank/DDBJ databases">
        <title>Genomic Encyclopedia of Archaeal and Bacterial Type Strains, Phase II (KMG-II): From Individual Species to Whole Genera.</title>
        <authorList>
            <person name="Goeker M."/>
        </authorList>
    </citation>
    <scope>NUCLEOTIDE SEQUENCE [LARGE SCALE GENOMIC DNA]</scope>
    <source>
        <strain evidence="5 6">DSM 25478</strain>
    </source>
</reference>
<evidence type="ECO:0000313" key="5">
    <source>
        <dbReference type="EMBL" id="PJJ68556.1"/>
    </source>
</evidence>
<name>A0A2M9CBY7_9CELL</name>
<organism evidence="5 6">
    <name type="scientific">Sediminihabitans luteus</name>
    <dbReference type="NCBI Taxonomy" id="1138585"/>
    <lineage>
        <taxon>Bacteria</taxon>
        <taxon>Bacillati</taxon>
        <taxon>Actinomycetota</taxon>
        <taxon>Actinomycetes</taxon>
        <taxon>Micrococcales</taxon>
        <taxon>Cellulomonadaceae</taxon>
        <taxon>Sediminihabitans</taxon>
    </lineage>
</organism>
<dbReference type="EMBL" id="PGFE01000007">
    <property type="protein sequence ID" value="PJJ68556.1"/>
    <property type="molecule type" value="Genomic_DNA"/>
</dbReference>
<dbReference type="SUPFAM" id="SSF53383">
    <property type="entry name" value="PLP-dependent transferases"/>
    <property type="match status" value="1"/>
</dbReference>
<dbReference type="GO" id="GO:0016829">
    <property type="term" value="F:lyase activity"/>
    <property type="evidence" value="ECO:0007669"/>
    <property type="project" value="InterPro"/>
</dbReference>
<dbReference type="Gene3D" id="3.90.1150.10">
    <property type="entry name" value="Aspartate Aminotransferase, domain 1"/>
    <property type="match status" value="1"/>
</dbReference>
<dbReference type="Pfam" id="PF01212">
    <property type="entry name" value="Beta_elim_lyase"/>
    <property type="match status" value="1"/>
</dbReference>
<comment type="similarity">
    <text evidence="2">Belongs to the threonine aldolase family.</text>
</comment>
<evidence type="ECO:0000256" key="3">
    <source>
        <dbReference type="ARBA" id="ARBA00022898"/>
    </source>
</evidence>
<evidence type="ECO:0000313" key="6">
    <source>
        <dbReference type="Proteomes" id="UP000231693"/>
    </source>
</evidence>
<dbReference type="Gene3D" id="3.40.640.10">
    <property type="entry name" value="Type I PLP-dependent aspartate aminotransferase-like (Major domain)"/>
    <property type="match status" value="1"/>
</dbReference>
<keyword evidence="3" id="KW-0663">Pyridoxal phosphate</keyword>
<dbReference type="PANTHER" id="PTHR48097:SF5">
    <property type="entry name" value="LOW SPECIFICITY L-THREONINE ALDOLASE"/>
    <property type="match status" value="1"/>
</dbReference>
<feature type="domain" description="Aromatic amino acid beta-eliminating lyase/threonine aldolase" evidence="4">
    <location>
        <begin position="6"/>
        <end position="282"/>
    </location>
</feature>
<dbReference type="GO" id="GO:0006520">
    <property type="term" value="P:amino acid metabolic process"/>
    <property type="evidence" value="ECO:0007669"/>
    <property type="project" value="InterPro"/>
</dbReference>
<keyword evidence="6" id="KW-1185">Reference proteome</keyword>
<protein>
    <submittedName>
        <fullName evidence="5">L-threonine aldolase</fullName>
    </submittedName>
</protein>
<dbReference type="InterPro" id="IPR015424">
    <property type="entry name" value="PyrdxlP-dep_Trfase"/>
</dbReference>
<dbReference type="RefSeq" id="WP_100424119.1">
    <property type="nucleotide sequence ID" value="NZ_BOOX01000011.1"/>
</dbReference>
<dbReference type="InterPro" id="IPR015421">
    <property type="entry name" value="PyrdxlP-dep_Trfase_major"/>
</dbReference>
<comment type="caution">
    <text evidence="5">The sequence shown here is derived from an EMBL/GenBank/DDBJ whole genome shotgun (WGS) entry which is preliminary data.</text>
</comment>
<dbReference type="AlphaFoldDB" id="A0A2M9CBY7"/>
<evidence type="ECO:0000259" key="4">
    <source>
        <dbReference type="Pfam" id="PF01212"/>
    </source>
</evidence>
<dbReference type="OrthoDB" id="9774495at2"/>
<comment type="cofactor">
    <cofactor evidence="1">
        <name>pyridoxal 5'-phosphate</name>
        <dbReference type="ChEBI" id="CHEBI:597326"/>
    </cofactor>
</comment>
<proteinExistence type="inferred from homology"/>
<accession>A0A2M9CBY7</accession>
<dbReference type="InterPro" id="IPR015422">
    <property type="entry name" value="PyrdxlP-dep_Trfase_small"/>
</dbReference>